<dbReference type="GO" id="GO:0006298">
    <property type="term" value="P:mismatch repair"/>
    <property type="evidence" value="ECO:0007669"/>
    <property type="project" value="TreeGrafter"/>
</dbReference>
<reference evidence="4" key="2">
    <citation type="submission" date="2020-05" db="UniProtKB">
        <authorList>
            <consortium name="EnsemblMetazoa"/>
        </authorList>
    </citation>
    <scope>IDENTIFICATION</scope>
    <source>
        <strain evidence="4">IAEA</strain>
    </source>
</reference>
<evidence type="ECO:0000256" key="3">
    <source>
        <dbReference type="ARBA" id="ARBA00023242"/>
    </source>
</evidence>
<evidence type="ECO:0000313" key="5">
    <source>
        <dbReference type="Proteomes" id="UP000091820"/>
    </source>
</evidence>
<dbReference type="GO" id="GO:0005662">
    <property type="term" value="C:DNA replication factor A complex"/>
    <property type="evidence" value="ECO:0007669"/>
    <property type="project" value="TreeGrafter"/>
</dbReference>
<evidence type="ECO:0000256" key="2">
    <source>
        <dbReference type="ARBA" id="ARBA00009761"/>
    </source>
</evidence>
<dbReference type="Gene3D" id="2.40.50.140">
    <property type="entry name" value="Nucleic acid-binding proteins"/>
    <property type="match status" value="1"/>
</dbReference>
<dbReference type="PANTHER" id="PTHR15114">
    <property type="entry name" value="REPLICATION PROTEIN A3"/>
    <property type="match status" value="1"/>
</dbReference>
<dbReference type="VEuPathDB" id="VectorBase:GBRI036610"/>
<accession>A0A1A9WXV0</accession>
<name>A0A1A9WXV0_9MUSC</name>
<dbReference type="GO" id="GO:0006289">
    <property type="term" value="P:nucleotide-excision repair"/>
    <property type="evidence" value="ECO:0007669"/>
    <property type="project" value="TreeGrafter"/>
</dbReference>
<comment type="similarity">
    <text evidence="2">Belongs to the replication factor A protein 3 family.</text>
</comment>
<evidence type="ECO:0000256" key="1">
    <source>
        <dbReference type="ARBA" id="ARBA00004123"/>
    </source>
</evidence>
<dbReference type="InterPro" id="IPR012340">
    <property type="entry name" value="NA-bd_OB-fold"/>
</dbReference>
<dbReference type="GO" id="GO:0006260">
    <property type="term" value="P:DNA replication"/>
    <property type="evidence" value="ECO:0007669"/>
    <property type="project" value="InterPro"/>
</dbReference>
<dbReference type="GO" id="GO:0006284">
    <property type="term" value="P:base-excision repair"/>
    <property type="evidence" value="ECO:0007669"/>
    <property type="project" value="TreeGrafter"/>
</dbReference>
<dbReference type="GO" id="GO:0003697">
    <property type="term" value="F:single-stranded DNA binding"/>
    <property type="evidence" value="ECO:0007669"/>
    <property type="project" value="TreeGrafter"/>
</dbReference>
<protein>
    <recommendedName>
        <fullName evidence="6">Replication factor A protein 3</fullName>
    </recommendedName>
</protein>
<dbReference type="GO" id="GO:0003684">
    <property type="term" value="F:damaged DNA binding"/>
    <property type="evidence" value="ECO:0007669"/>
    <property type="project" value="TreeGrafter"/>
</dbReference>
<dbReference type="GO" id="GO:0035861">
    <property type="term" value="C:site of double-strand break"/>
    <property type="evidence" value="ECO:0007669"/>
    <property type="project" value="TreeGrafter"/>
</dbReference>
<dbReference type="STRING" id="37001.A0A1A9WXV0"/>
<reference evidence="5" key="1">
    <citation type="submission" date="2014-03" db="EMBL/GenBank/DDBJ databases">
        <authorList>
            <person name="Aksoy S."/>
            <person name="Warren W."/>
            <person name="Wilson R.K."/>
        </authorList>
    </citation>
    <scope>NUCLEOTIDE SEQUENCE [LARGE SCALE GENOMIC DNA]</scope>
    <source>
        <strain evidence="5">IAEA</strain>
    </source>
</reference>
<dbReference type="EnsemblMetazoa" id="GBRI036610-RA">
    <property type="protein sequence ID" value="GBRI036610-PA"/>
    <property type="gene ID" value="GBRI036610"/>
</dbReference>
<dbReference type="Pfam" id="PF08661">
    <property type="entry name" value="Rep_fac-A_3"/>
    <property type="match status" value="1"/>
</dbReference>
<sequence length="112" mass="12565">MDTFMERAWVNGGLMKNFIGQNVSVLLCVNEEIGPNLITTSTDDQSITVKVSEVVGAKEGEWIEVHGKPLNSNTIHCKEIMSFGGEDVDLDKESYDMLVNYMNNCREIYTRG</sequence>
<organism evidence="4 5">
    <name type="scientific">Glossina brevipalpis</name>
    <dbReference type="NCBI Taxonomy" id="37001"/>
    <lineage>
        <taxon>Eukaryota</taxon>
        <taxon>Metazoa</taxon>
        <taxon>Ecdysozoa</taxon>
        <taxon>Arthropoda</taxon>
        <taxon>Hexapoda</taxon>
        <taxon>Insecta</taxon>
        <taxon>Pterygota</taxon>
        <taxon>Neoptera</taxon>
        <taxon>Endopterygota</taxon>
        <taxon>Diptera</taxon>
        <taxon>Brachycera</taxon>
        <taxon>Muscomorpha</taxon>
        <taxon>Hippoboscoidea</taxon>
        <taxon>Glossinidae</taxon>
        <taxon>Glossina</taxon>
    </lineage>
</organism>
<proteinExistence type="inferred from homology"/>
<dbReference type="SUPFAM" id="SSF50249">
    <property type="entry name" value="Nucleic acid-binding proteins"/>
    <property type="match status" value="1"/>
</dbReference>
<dbReference type="Proteomes" id="UP000091820">
    <property type="component" value="Unassembled WGS sequence"/>
</dbReference>
<dbReference type="InterPro" id="IPR013970">
    <property type="entry name" value="Rfa2"/>
</dbReference>
<comment type="subcellular location">
    <subcellularLocation>
        <location evidence="1">Nucleus</location>
    </subcellularLocation>
</comment>
<keyword evidence="3" id="KW-0539">Nucleus</keyword>
<evidence type="ECO:0008006" key="6">
    <source>
        <dbReference type="Google" id="ProtNLM"/>
    </source>
</evidence>
<dbReference type="GO" id="GO:0000724">
    <property type="term" value="P:double-strand break repair via homologous recombination"/>
    <property type="evidence" value="ECO:0007669"/>
    <property type="project" value="TreeGrafter"/>
</dbReference>
<dbReference type="PANTHER" id="PTHR15114:SF1">
    <property type="entry name" value="REPLICATION PROTEIN A 14 KDA SUBUNIT"/>
    <property type="match status" value="1"/>
</dbReference>
<dbReference type="AlphaFoldDB" id="A0A1A9WXV0"/>
<evidence type="ECO:0000313" key="4">
    <source>
        <dbReference type="EnsemblMetazoa" id="GBRI036610-PA"/>
    </source>
</evidence>
<keyword evidence="5" id="KW-1185">Reference proteome</keyword>